<organism evidence="2 3">
    <name type="scientific">Corynebacterium appendicis CIP 107643</name>
    <dbReference type="NCBI Taxonomy" id="1161099"/>
    <lineage>
        <taxon>Bacteria</taxon>
        <taxon>Bacillati</taxon>
        <taxon>Actinomycetota</taxon>
        <taxon>Actinomycetes</taxon>
        <taxon>Mycobacteriales</taxon>
        <taxon>Corynebacteriaceae</taxon>
        <taxon>Corynebacterium</taxon>
    </lineage>
</organism>
<keyword evidence="2" id="KW-0238">DNA-binding</keyword>
<proteinExistence type="predicted"/>
<dbReference type="Pfam" id="PF01047">
    <property type="entry name" value="MarR"/>
    <property type="match status" value="1"/>
</dbReference>
<reference evidence="3" key="1">
    <citation type="submission" date="2017-01" db="EMBL/GenBank/DDBJ databases">
        <authorList>
            <person name="Varghese N."/>
            <person name="Submissions S."/>
        </authorList>
    </citation>
    <scope>NUCLEOTIDE SEQUENCE [LARGE SCALE GENOMIC DNA]</scope>
    <source>
        <strain evidence="3">DSM 44531</strain>
    </source>
</reference>
<dbReference type="Gene3D" id="1.10.10.10">
    <property type="entry name" value="Winged helix-like DNA-binding domain superfamily/Winged helix DNA-binding domain"/>
    <property type="match status" value="1"/>
</dbReference>
<dbReference type="PROSITE" id="PS50995">
    <property type="entry name" value="HTH_MARR_2"/>
    <property type="match status" value="1"/>
</dbReference>
<dbReference type="SMART" id="SM00347">
    <property type="entry name" value="HTH_MARR"/>
    <property type="match status" value="1"/>
</dbReference>
<sequence>MEKLTAEEADTWARMWSCNMQLPCVLDATLKRDADVTYFEFQAMLKISENPNASRRMTDLSEATAMSLSHLSRVITRLEKKGFVARIPDPNDGRATFAALTPAGQRAVQAGHPGYIAELRRILFDNLTGDELEVFSTALTRINAALAGEAVPAPRQRAELPAAGVA</sequence>
<evidence type="ECO:0000313" key="2">
    <source>
        <dbReference type="EMBL" id="SIS57611.1"/>
    </source>
</evidence>
<dbReference type="SUPFAM" id="SSF46785">
    <property type="entry name" value="Winged helix' DNA-binding domain"/>
    <property type="match status" value="1"/>
</dbReference>
<dbReference type="GO" id="GO:0003700">
    <property type="term" value="F:DNA-binding transcription factor activity"/>
    <property type="evidence" value="ECO:0007669"/>
    <property type="project" value="InterPro"/>
</dbReference>
<evidence type="ECO:0000259" key="1">
    <source>
        <dbReference type="PROSITE" id="PS50995"/>
    </source>
</evidence>
<dbReference type="PANTHER" id="PTHR33164">
    <property type="entry name" value="TRANSCRIPTIONAL REGULATOR, MARR FAMILY"/>
    <property type="match status" value="1"/>
</dbReference>
<dbReference type="InterPro" id="IPR000835">
    <property type="entry name" value="HTH_MarR-typ"/>
</dbReference>
<protein>
    <submittedName>
        <fullName evidence="2">DNA-binding transcriptional regulator, MarR family</fullName>
    </submittedName>
</protein>
<dbReference type="Proteomes" id="UP000186292">
    <property type="component" value="Unassembled WGS sequence"/>
</dbReference>
<dbReference type="PRINTS" id="PR00598">
    <property type="entry name" value="HTHMARR"/>
</dbReference>
<keyword evidence="3" id="KW-1185">Reference proteome</keyword>
<feature type="domain" description="HTH marR-type" evidence="1">
    <location>
        <begin position="1"/>
        <end position="144"/>
    </location>
</feature>
<dbReference type="GO" id="GO:0003677">
    <property type="term" value="F:DNA binding"/>
    <property type="evidence" value="ECO:0007669"/>
    <property type="project" value="UniProtKB-KW"/>
</dbReference>
<dbReference type="STRING" id="1161099.SAMN05444817_11527"/>
<evidence type="ECO:0000313" key="3">
    <source>
        <dbReference type="Proteomes" id="UP000186292"/>
    </source>
</evidence>
<name>A0A1N7K7S5_9CORY</name>
<dbReference type="PANTHER" id="PTHR33164:SF99">
    <property type="entry name" value="MARR FAMILY REGULATORY PROTEIN"/>
    <property type="match status" value="1"/>
</dbReference>
<dbReference type="InterPro" id="IPR036390">
    <property type="entry name" value="WH_DNA-bd_sf"/>
</dbReference>
<gene>
    <name evidence="2" type="ORF">SAMN05444817_11527</name>
</gene>
<dbReference type="InterPro" id="IPR039422">
    <property type="entry name" value="MarR/SlyA-like"/>
</dbReference>
<accession>A0A1N7K7S5</accession>
<dbReference type="GO" id="GO:0006950">
    <property type="term" value="P:response to stress"/>
    <property type="evidence" value="ECO:0007669"/>
    <property type="project" value="TreeGrafter"/>
</dbReference>
<dbReference type="InterPro" id="IPR036388">
    <property type="entry name" value="WH-like_DNA-bd_sf"/>
</dbReference>
<dbReference type="EMBL" id="FTOF01000015">
    <property type="protein sequence ID" value="SIS57611.1"/>
    <property type="molecule type" value="Genomic_DNA"/>
</dbReference>
<dbReference type="AlphaFoldDB" id="A0A1N7K7S5"/>